<feature type="region of interest" description="Disordered" evidence="1">
    <location>
        <begin position="328"/>
        <end position="351"/>
    </location>
</feature>
<protein>
    <submittedName>
        <fullName evidence="3">DUF998 domain-containing protein</fullName>
    </submittedName>
</protein>
<keyword evidence="2" id="KW-0472">Membrane</keyword>
<reference evidence="3 4" key="1">
    <citation type="journal article" date="2019" name="J. Ind. Microbiol. Biotechnol.">
        <title>The complete genomic sequence of Streptomyces spectabilis NRRL-2792 and identification of secondary metabolite biosynthetic gene clusters.</title>
        <authorList>
            <person name="Sinha A."/>
            <person name="Phillips-Salemka S."/>
            <person name="Niraula T.A."/>
            <person name="Short K.A."/>
            <person name="Niraula N.P."/>
        </authorList>
    </citation>
    <scope>NUCLEOTIDE SEQUENCE [LARGE SCALE GENOMIC DNA]</scope>
    <source>
        <strain evidence="3 4">NRRL 2792</strain>
    </source>
</reference>
<proteinExistence type="predicted"/>
<feature type="transmembrane region" description="Helical" evidence="2">
    <location>
        <begin position="112"/>
        <end position="136"/>
    </location>
</feature>
<accession>A0A516RJ39</accession>
<gene>
    <name evidence="3" type="ORF">FH965_38235</name>
</gene>
<dbReference type="RefSeq" id="WP_144322879.1">
    <property type="nucleotide sequence ID" value="NZ_CP040916.1"/>
</dbReference>
<feature type="transmembrane region" description="Helical" evidence="2">
    <location>
        <begin position="179"/>
        <end position="199"/>
    </location>
</feature>
<evidence type="ECO:0000313" key="3">
    <source>
        <dbReference type="EMBL" id="QDQ15677.1"/>
    </source>
</evidence>
<dbReference type="EMBL" id="CP040916">
    <property type="protein sequence ID" value="QDQ15677.1"/>
    <property type="molecule type" value="Genomic_DNA"/>
</dbReference>
<name>A0A516RJ39_STRST</name>
<dbReference type="AlphaFoldDB" id="A0A516RJ39"/>
<evidence type="ECO:0000256" key="1">
    <source>
        <dbReference type="SAM" id="MobiDB-lite"/>
    </source>
</evidence>
<sequence>MAPPRTSGDGGPVLALFLLAPFVGEFLLGNLTVPELGLGVLLAPLYGCGALLVREAARRTGGGWPVIALLAAAYALIEEGPVDQLLWNDSYAGQDLLHGPSYVPGLGTGVELVQAVLALHTVWSVCVPIALVEACVPARRTTPWLGRRGLVVTAVAYVLGAALVFWGNYAEEHFLASPAQLALCGAVVVGLVVLALRLARRGARPPVAGSAPAPWRVGAAALAGTSLYWGPSVLLTADWFEWIGVALWCAVAGFGVRAVGRWSRQEGWGARHVCALAAGALLTYVRAAFPVRPESGGSLTADLVSNAVCGALALTVLARAVRTARLAESERPMTPAGPSRSARSGGRSYGG</sequence>
<keyword evidence="2" id="KW-1133">Transmembrane helix</keyword>
<feature type="transmembrane region" description="Helical" evidence="2">
    <location>
        <begin position="36"/>
        <end position="53"/>
    </location>
</feature>
<dbReference type="Proteomes" id="UP000316806">
    <property type="component" value="Chromosome"/>
</dbReference>
<feature type="transmembrane region" description="Helical" evidence="2">
    <location>
        <begin position="148"/>
        <end position="167"/>
    </location>
</feature>
<feature type="transmembrane region" description="Helical" evidence="2">
    <location>
        <begin position="303"/>
        <end position="321"/>
    </location>
</feature>
<feature type="compositionally biased region" description="Low complexity" evidence="1">
    <location>
        <begin position="336"/>
        <end position="351"/>
    </location>
</feature>
<feature type="transmembrane region" description="Helical" evidence="2">
    <location>
        <begin position="242"/>
        <end position="260"/>
    </location>
</feature>
<feature type="transmembrane region" description="Helical" evidence="2">
    <location>
        <begin position="60"/>
        <end position="77"/>
    </location>
</feature>
<evidence type="ECO:0000256" key="2">
    <source>
        <dbReference type="SAM" id="Phobius"/>
    </source>
</evidence>
<keyword evidence="2" id="KW-0812">Transmembrane</keyword>
<evidence type="ECO:0000313" key="4">
    <source>
        <dbReference type="Proteomes" id="UP000316806"/>
    </source>
</evidence>
<feature type="transmembrane region" description="Helical" evidence="2">
    <location>
        <begin position="211"/>
        <end position="230"/>
    </location>
</feature>
<feature type="transmembrane region" description="Helical" evidence="2">
    <location>
        <begin position="272"/>
        <end position="291"/>
    </location>
</feature>
<organism evidence="3 4">
    <name type="scientific">Streptomyces spectabilis</name>
    <dbReference type="NCBI Taxonomy" id="68270"/>
    <lineage>
        <taxon>Bacteria</taxon>
        <taxon>Bacillati</taxon>
        <taxon>Actinomycetota</taxon>
        <taxon>Actinomycetes</taxon>
        <taxon>Kitasatosporales</taxon>
        <taxon>Streptomycetaceae</taxon>
        <taxon>Streptomyces</taxon>
    </lineage>
</organism>